<feature type="chain" id="PRO_5042566967" evidence="1">
    <location>
        <begin position="25"/>
        <end position="324"/>
    </location>
</feature>
<dbReference type="GeneID" id="100907352"/>
<dbReference type="GO" id="GO:0005634">
    <property type="term" value="C:nucleus"/>
    <property type="evidence" value="ECO:0007669"/>
    <property type="project" value="TreeGrafter"/>
</dbReference>
<protein>
    <submittedName>
        <fullName evidence="4">Cotranscriptional regulator FAM172A</fullName>
    </submittedName>
</protein>
<dbReference type="InterPro" id="IPR053858">
    <property type="entry name" value="Arb2_dom"/>
</dbReference>
<sequence length="324" mass="36153">MSRLNRLAWVFSEVLVTFLTLKLPFKDNSGYMEPEFPSTLEGFGYRFNDRGRLRSIQTGKPFEFAVSTDAVYNQRRYEALGQVLDQYVYDLLLKEGLEQVNIPVDHKGDAPSTFIFQSHDALSNTQKLLIIIHGSGVVRAGQWARRLIIGDSLQRGTQIGYIRRAIALGYGVLVLNPNDNSRDGVPIRSSSSPEEHALHVWDEIVSKAVARHVAIVAHSYGGVVTMNLLASRPEAINRIMAIAFTDSVHFPPPASILNDVREIAKNWRISDRPLDSLLTQQPNDIASVSAGTTEHTLTSWMAFASVFDFLEDMYMKTIALEGSS</sequence>
<evidence type="ECO:0000313" key="4">
    <source>
        <dbReference type="RefSeq" id="XP_003738780.1"/>
    </source>
</evidence>
<feature type="signal peptide" evidence="1">
    <location>
        <begin position="1"/>
        <end position="24"/>
    </location>
</feature>
<evidence type="ECO:0000259" key="2">
    <source>
        <dbReference type="Pfam" id="PF22749"/>
    </source>
</evidence>
<dbReference type="InterPro" id="IPR029058">
    <property type="entry name" value="AB_hydrolase_fold"/>
</dbReference>
<dbReference type="Proteomes" id="UP000694867">
    <property type="component" value="Unplaced"/>
</dbReference>
<dbReference type="Pfam" id="PF22749">
    <property type="entry name" value="Arb2"/>
    <property type="match status" value="2"/>
</dbReference>
<dbReference type="PANTHER" id="PTHR21357:SF4">
    <property type="entry name" value="FAM172 FAMILY PROTEIN HOMOLOG CG10038"/>
    <property type="match status" value="1"/>
</dbReference>
<dbReference type="GO" id="GO:0035197">
    <property type="term" value="F:siRNA binding"/>
    <property type="evidence" value="ECO:0007669"/>
    <property type="project" value="TreeGrafter"/>
</dbReference>
<name>A0AAJ6VVX7_9ACAR</name>
<feature type="domain" description="Arb2" evidence="2">
    <location>
        <begin position="187"/>
        <end position="249"/>
    </location>
</feature>
<evidence type="ECO:0000256" key="1">
    <source>
        <dbReference type="SAM" id="SignalP"/>
    </source>
</evidence>
<dbReference type="RefSeq" id="XP_003738780.1">
    <property type="nucleotide sequence ID" value="XM_003738732.1"/>
</dbReference>
<reference evidence="4" key="1">
    <citation type="submission" date="2025-08" db="UniProtKB">
        <authorList>
            <consortium name="RefSeq"/>
        </authorList>
    </citation>
    <scope>IDENTIFICATION</scope>
</reference>
<dbReference type="GO" id="GO:0031048">
    <property type="term" value="P:regulatory ncRNA-mediated heterochromatin formation"/>
    <property type="evidence" value="ECO:0007669"/>
    <property type="project" value="TreeGrafter"/>
</dbReference>
<dbReference type="Gene3D" id="3.40.50.1820">
    <property type="entry name" value="alpha/beta hydrolase"/>
    <property type="match status" value="1"/>
</dbReference>
<proteinExistence type="predicted"/>
<dbReference type="SUPFAM" id="SSF53474">
    <property type="entry name" value="alpha/beta-Hydrolases"/>
    <property type="match status" value="1"/>
</dbReference>
<keyword evidence="3" id="KW-1185">Reference proteome</keyword>
<feature type="domain" description="Arb2" evidence="2">
    <location>
        <begin position="36"/>
        <end position="180"/>
    </location>
</feature>
<keyword evidence="1" id="KW-0732">Signal</keyword>
<dbReference type="PANTHER" id="PTHR21357">
    <property type="entry name" value="FAM172 FAMILY PROTEIN HOMOLOG CG10038"/>
    <property type="match status" value="1"/>
</dbReference>
<organism evidence="3 4">
    <name type="scientific">Galendromus occidentalis</name>
    <name type="common">western predatory mite</name>
    <dbReference type="NCBI Taxonomy" id="34638"/>
    <lineage>
        <taxon>Eukaryota</taxon>
        <taxon>Metazoa</taxon>
        <taxon>Ecdysozoa</taxon>
        <taxon>Arthropoda</taxon>
        <taxon>Chelicerata</taxon>
        <taxon>Arachnida</taxon>
        <taxon>Acari</taxon>
        <taxon>Parasitiformes</taxon>
        <taxon>Mesostigmata</taxon>
        <taxon>Gamasina</taxon>
        <taxon>Phytoseioidea</taxon>
        <taxon>Phytoseiidae</taxon>
        <taxon>Typhlodrominae</taxon>
        <taxon>Galendromus</taxon>
    </lineage>
</organism>
<evidence type="ECO:0000313" key="3">
    <source>
        <dbReference type="Proteomes" id="UP000694867"/>
    </source>
</evidence>
<accession>A0AAJ6VVX7</accession>
<dbReference type="KEGG" id="goe:100907352"/>
<gene>
    <name evidence="4" type="primary">LOC100907352</name>
</gene>
<dbReference type="InterPro" id="IPR048263">
    <property type="entry name" value="Arb2"/>
</dbReference>
<dbReference type="AlphaFoldDB" id="A0AAJ6VVX7"/>